<proteinExistence type="predicted"/>
<gene>
    <name evidence="3" type="ORF">TT172_LOCUS6512</name>
</gene>
<keyword evidence="2" id="KW-1133">Transmembrane helix</keyword>
<accession>A0A446BNL8</accession>
<feature type="region of interest" description="Disordered" evidence="1">
    <location>
        <begin position="222"/>
        <end position="320"/>
    </location>
</feature>
<feature type="transmembrane region" description="Helical" evidence="2">
    <location>
        <begin position="190"/>
        <end position="211"/>
    </location>
</feature>
<feature type="compositionally biased region" description="Basic and acidic residues" evidence="1">
    <location>
        <begin position="265"/>
        <end position="281"/>
    </location>
</feature>
<reference evidence="3 4" key="1">
    <citation type="submission" date="2018-04" db="EMBL/GenBank/DDBJ databases">
        <authorList>
            <person name="Huttner S."/>
            <person name="Dainat J."/>
        </authorList>
    </citation>
    <scope>NUCLEOTIDE SEQUENCE [LARGE SCALE GENOMIC DNA]</scope>
</reference>
<organism evidence="3 4">
    <name type="scientific">Thermothielavioides terrestris</name>
    <dbReference type="NCBI Taxonomy" id="2587410"/>
    <lineage>
        <taxon>Eukaryota</taxon>
        <taxon>Fungi</taxon>
        <taxon>Dikarya</taxon>
        <taxon>Ascomycota</taxon>
        <taxon>Pezizomycotina</taxon>
        <taxon>Sordariomycetes</taxon>
        <taxon>Sordariomycetidae</taxon>
        <taxon>Sordariales</taxon>
        <taxon>Chaetomiaceae</taxon>
        <taxon>Thermothielavioides</taxon>
    </lineage>
</organism>
<protein>
    <submittedName>
        <fullName evidence="3">B7f89f1c-61f9-4a56-8111-d68300982863</fullName>
    </submittedName>
</protein>
<keyword evidence="2" id="KW-0472">Membrane</keyword>
<evidence type="ECO:0000256" key="2">
    <source>
        <dbReference type="SAM" id="Phobius"/>
    </source>
</evidence>
<evidence type="ECO:0000313" key="3">
    <source>
        <dbReference type="EMBL" id="SPQ24093.1"/>
    </source>
</evidence>
<dbReference type="EMBL" id="OUUZ01000011">
    <property type="protein sequence ID" value="SPQ24093.1"/>
    <property type="molecule type" value="Genomic_DNA"/>
</dbReference>
<evidence type="ECO:0000256" key="1">
    <source>
        <dbReference type="SAM" id="MobiDB-lite"/>
    </source>
</evidence>
<keyword evidence="2" id="KW-0812">Transmembrane</keyword>
<evidence type="ECO:0000313" key="4">
    <source>
        <dbReference type="Proteomes" id="UP000289323"/>
    </source>
</evidence>
<sequence>MVTTPNQGPATRLFTPPASCVSTTTYTTEISGTPTGFTLGTDLDCFPPPTSALVSPATSFVKLYSPGICPVGYNYAGPFTWSISGRNYDDSVTRYICCPGSYSTFYYSFYENQICVVATSFVPYATAAAGTLPPHTALTALMYAEADNRVTASPIIVAWRDRDQEVLDALAEDGVSVRWPPAEAARKTKIILLSVLIPVGVILLAGVAWLYRLRKKGRLRGGPSWLRGVGPRGHGRQHADAPDDAVLKPELHAESRRLSCAAEPGPHEAPGEPAAAREADSRQVLPPAEADGSPASGRSEPAAELPGENAPRATAGPVIV</sequence>
<name>A0A446BNL8_9PEZI</name>
<feature type="compositionally biased region" description="Basic and acidic residues" evidence="1">
    <location>
        <begin position="237"/>
        <end position="257"/>
    </location>
</feature>
<dbReference type="AlphaFoldDB" id="A0A446BNL8"/>
<dbReference type="Proteomes" id="UP000289323">
    <property type="component" value="Unassembled WGS sequence"/>
</dbReference>